<dbReference type="EMBL" id="FQXC01000009">
    <property type="protein sequence ID" value="SHI04579.1"/>
    <property type="molecule type" value="Genomic_DNA"/>
</dbReference>
<dbReference type="RefSeq" id="WP_143152758.1">
    <property type="nucleotide sequence ID" value="NZ_FQXC01000009.1"/>
</dbReference>
<proteinExistence type="predicted"/>
<gene>
    <name evidence="1" type="ORF">SAMN05443551_4194</name>
</gene>
<dbReference type="PROSITE" id="PS51257">
    <property type="entry name" value="PROKAR_LIPOPROTEIN"/>
    <property type="match status" value="1"/>
</dbReference>
<evidence type="ECO:0008006" key="3">
    <source>
        <dbReference type="Google" id="ProtNLM"/>
    </source>
</evidence>
<reference evidence="1 2" key="1">
    <citation type="submission" date="2016-11" db="EMBL/GenBank/DDBJ databases">
        <authorList>
            <person name="Jaros S."/>
            <person name="Januszkiewicz K."/>
            <person name="Wedrychowicz H."/>
        </authorList>
    </citation>
    <scope>NUCLEOTIDE SEQUENCE [LARGE SCALE GENOMIC DNA]</scope>
    <source>
        <strain evidence="1 2">DSM 29431</strain>
    </source>
</reference>
<accession>A0A1M5XY15</accession>
<sequence length="180" mass="18995">MRLTTIILPVMLAACSHVSPKTVLSLASLSPLTADPEDIRAAVELPMGVSVAPNGAVLTFSAERTDTGEGDAGVFLLQVLDTAQGQKLFQLAPDDRPEYIRLRDQFARWEDENADATSGQFSIAIAACAVGEGPADDATFSVFISMTEGGRFRPLITDAPIAEALAMKVASGGDHTCSQR</sequence>
<dbReference type="AlphaFoldDB" id="A0A1M5XY15"/>
<name>A0A1M5XY15_9RHOB</name>
<dbReference type="STRING" id="996342.SAMN05443551_4194"/>
<evidence type="ECO:0000313" key="2">
    <source>
        <dbReference type="Proteomes" id="UP000184221"/>
    </source>
</evidence>
<keyword evidence="2" id="KW-1185">Reference proteome</keyword>
<organism evidence="1 2">
    <name type="scientific">Marivita hallyeonensis</name>
    <dbReference type="NCBI Taxonomy" id="996342"/>
    <lineage>
        <taxon>Bacteria</taxon>
        <taxon>Pseudomonadati</taxon>
        <taxon>Pseudomonadota</taxon>
        <taxon>Alphaproteobacteria</taxon>
        <taxon>Rhodobacterales</taxon>
        <taxon>Roseobacteraceae</taxon>
        <taxon>Marivita</taxon>
    </lineage>
</organism>
<protein>
    <recommendedName>
        <fullName evidence="3">Lipoprotein</fullName>
    </recommendedName>
</protein>
<dbReference type="Proteomes" id="UP000184221">
    <property type="component" value="Unassembled WGS sequence"/>
</dbReference>
<evidence type="ECO:0000313" key="1">
    <source>
        <dbReference type="EMBL" id="SHI04579.1"/>
    </source>
</evidence>